<evidence type="ECO:0000313" key="7">
    <source>
        <dbReference type="Proteomes" id="UP000008837"/>
    </source>
</evidence>
<evidence type="ECO:0000256" key="3">
    <source>
        <dbReference type="ARBA" id="ARBA00023134"/>
    </source>
</evidence>
<proteinExistence type="inferred from homology"/>
<dbReference type="InterPro" id="IPR009000">
    <property type="entry name" value="Transl_B-barrel_sf"/>
</dbReference>
<dbReference type="EMBL" id="AAYY01000006">
    <property type="protein sequence ID" value="EDP43793.1"/>
    <property type="molecule type" value="Genomic_DNA"/>
</dbReference>
<keyword evidence="2" id="KW-0547">Nucleotide-binding</keyword>
<dbReference type="PANTHER" id="PTHR43721">
    <property type="entry name" value="ELONGATION FACTOR TU-RELATED"/>
    <property type="match status" value="1"/>
</dbReference>
<dbReference type="GeneID" id="5855314"/>
<dbReference type="CDD" id="cd03694">
    <property type="entry name" value="GTPBP_II"/>
    <property type="match status" value="1"/>
</dbReference>
<dbReference type="InterPro" id="IPR035531">
    <property type="entry name" value="GTPBP1-like"/>
</dbReference>
<dbReference type="FunFam" id="3.40.50.300:FF:000091">
    <property type="entry name" value="Probable GTP-binding protein 1"/>
    <property type="match status" value="1"/>
</dbReference>
<sequence>MSYDKTTVLLVRNLPQSVEDYIEVRIAIMGNVDAGKSTLLGVLTKGGLDDGRGRARVDLFRHKHEIESGRTSSIGSEVMGFQADGKPVVEVQTLDEPIRKIACGEVCAHSAKVISFIDLAGHERYLKTTVFGMTSGLPDYVILMVGANAGLVGMSKEHLGIALALGIPVAVVVTKVDMCPPQVLETTMQQLNKVLQSPGCRKTCILINSAAQAIDVALQLPVKRICPIFQISNVTGERLDLLRLFLNLLPSSQAKFAPLRSAPVEMPINDVFSVPFVGTVVSGVLKSGVVKTGDSLLLGPDSLGQFTVTSVRSIHRKRINVECASAGQSVCFALKRVRRNQVRKGMLLISQTSTPPVACQEFEAEVLCLYHSTTLSVGSCIVLHASSVRQTVKIMAINKLDAAKQKQPQSFSLQAADDAKPVLRMGDRARVQLRFMSKTEYLTPGTKLIAREGKTKLVGIVRTIGNQDVLASGAGPRYEDHKSSTWRDNGNGSKHLVATPQLSGAA</sequence>
<dbReference type="GO" id="GO:0005525">
    <property type="term" value="F:GTP binding"/>
    <property type="evidence" value="ECO:0007669"/>
    <property type="project" value="UniProtKB-KW"/>
</dbReference>
<dbReference type="GO" id="GO:0003924">
    <property type="term" value="F:GTPase activity"/>
    <property type="evidence" value="ECO:0007669"/>
    <property type="project" value="InterPro"/>
</dbReference>
<dbReference type="Pfam" id="PF00009">
    <property type="entry name" value="GTP_EFTU"/>
    <property type="match status" value="1"/>
</dbReference>
<feature type="domain" description="Tr-type G" evidence="5">
    <location>
        <begin position="21"/>
        <end position="254"/>
    </location>
</feature>
<dbReference type="Pfam" id="PF03144">
    <property type="entry name" value="GTP_EFTU_D2"/>
    <property type="match status" value="1"/>
</dbReference>
<dbReference type="OrthoDB" id="248233at2759"/>
<comment type="caution">
    <text evidence="6">The sequence shown here is derived from an EMBL/GenBank/DDBJ whole genome shotgun (WGS) entry which is preliminary data.</text>
</comment>
<dbReference type="SUPFAM" id="SSF50447">
    <property type="entry name" value="Translation proteins"/>
    <property type="match status" value="1"/>
</dbReference>
<keyword evidence="7" id="KW-1185">Reference proteome</keyword>
<dbReference type="VEuPathDB" id="FungiDB:MGL_2006"/>
<dbReference type="Proteomes" id="UP000008837">
    <property type="component" value="Unassembled WGS sequence"/>
</dbReference>
<evidence type="ECO:0000313" key="6">
    <source>
        <dbReference type="EMBL" id="EDP43793.1"/>
    </source>
</evidence>
<dbReference type="InterPro" id="IPR050055">
    <property type="entry name" value="EF-Tu_GTPase"/>
</dbReference>
<gene>
    <name evidence="6" type="ORF">MGL_2006</name>
</gene>
<dbReference type="STRING" id="425265.A8Q0A9"/>
<evidence type="ECO:0000256" key="2">
    <source>
        <dbReference type="ARBA" id="ARBA00022741"/>
    </source>
</evidence>
<dbReference type="GO" id="GO:0003746">
    <property type="term" value="F:translation elongation factor activity"/>
    <property type="evidence" value="ECO:0007669"/>
    <property type="project" value="TreeGrafter"/>
</dbReference>
<dbReference type="RefSeq" id="XP_001731007.1">
    <property type="nucleotide sequence ID" value="XM_001730955.1"/>
</dbReference>
<dbReference type="CDD" id="cd04165">
    <property type="entry name" value="GTPBP1_like"/>
    <property type="match status" value="1"/>
</dbReference>
<dbReference type="PROSITE" id="PS51722">
    <property type="entry name" value="G_TR_2"/>
    <property type="match status" value="1"/>
</dbReference>
<organism evidence="6 7">
    <name type="scientific">Malassezia globosa (strain ATCC MYA-4612 / CBS 7966)</name>
    <name type="common">Dandruff-associated fungus</name>
    <dbReference type="NCBI Taxonomy" id="425265"/>
    <lineage>
        <taxon>Eukaryota</taxon>
        <taxon>Fungi</taxon>
        <taxon>Dikarya</taxon>
        <taxon>Basidiomycota</taxon>
        <taxon>Ustilaginomycotina</taxon>
        <taxon>Malasseziomycetes</taxon>
        <taxon>Malasseziales</taxon>
        <taxon>Malasseziaceae</taxon>
        <taxon>Malassezia</taxon>
    </lineage>
</organism>
<dbReference type="AlphaFoldDB" id="A8Q0A9"/>
<dbReference type="InterPro" id="IPR009001">
    <property type="entry name" value="Transl_elong_EF1A/Init_IF2_C"/>
</dbReference>
<protein>
    <recommendedName>
        <fullName evidence="5">Tr-type G domain-containing protein</fullName>
    </recommendedName>
</protein>
<dbReference type="OMA" id="FRFIQRP"/>
<dbReference type="SUPFAM" id="SSF50465">
    <property type="entry name" value="EF-Tu/eEF-1alpha/eIF2-gamma C-terminal domain"/>
    <property type="match status" value="1"/>
</dbReference>
<evidence type="ECO:0000256" key="4">
    <source>
        <dbReference type="SAM" id="MobiDB-lite"/>
    </source>
</evidence>
<comment type="similarity">
    <text evidence="1">Belongs to the TRAFAC class translation factor GTPase superfamily. Classic translation factor GTPase family. EF-Tu/EF-1A subfamily.</text>
</comment>
<keyword evidence="3" id="KW-0342">GTP-binding</keyword>
<feature type="region of interest" description="Disordered" evidence="4">
    <location>
        <begin position="472"/>
        <end position="506"/>
    </location>
</feature>
<evidence type="ECO:0000259" key="5">
    <source>
        <dbReference type="PROSITE" id="PS51722"/>
    </source>
</evidence>
<dbReference type="InterPro" id="IPR000795">
    <property type="entry name" value="T_Tr_GTP-bd_dom"/>
</dbReference>
<dbReference type="CDD" id="cd03708">
    <property type="entry name" value="GTPBP_III"/>
    <property type="match status" value="1"/>
</dbReference>
<name>A8Q0A9_MALGO</name>
<evidence type="ECO:0000256" key="1">
    <source>
        <dbReference type="ARBA" id="ARBA00007249"/>
    </source>
</evidence>
<dbReference type="InterPro" id="IPR027417">
    <property type="entry name" value="P-loop_NTPase"/>
</dbReference>
<dbReference type="SUPFAM" id="SSF52540">
    <property type="entry name" value="P-loop containing nucleoside triphosphate hydrolases"/>
    <property type="match status" value="1"/>
</dbReference>
<dbReference type="KEGG" id="mgl:MGL_2006"/>
<dbReference type="InParanoid" id="A8Q0A9"/>
<dbReference type="PANTHER" id="PTHR43721:SF9">
    <property type="entry name" value="GTP-BINDING PROTEIN 1"/>
    <property type="match status" value="1"/>
</dbReference>
<reference evidence="6 7" key="1">
    <citation type="journal article" date="2007" name="Proc. Natl. Acad. Sci. U.S.A.">
        <title>Dandruff-associated Malassezia genomes reveal convergent and divergent virulence traits shared with plant and human fungal pathogens.</title>
        <authorList>
            <person name="Xu J."/>
            <person name="Saunders C.W."/>
            <person name="Hu P."/>
            <person name="Grant R.A."/>
            <person name="Boekhout T."/>
            <person name="Kuramae E.E."/>
            <person name="Kronstad J.W."/>
            <person name="Deangelis Y.M."/>
            <person name="Reeder N.L."/>
            <person name="Johnstone K.R."/>
            <person name="Leland M."/>
            <person name="Fieno A.M."/>
            <person name="Begley W.M."/>
            <person name="Sun Y."/>
            <person name="Lacey M.P."/>
            <person name="Chaudhary T."/>
            <person name="Keough T."/>
            <person name="Chu L."/>
            <person name="Sears R."/>
            <person name="Yuan B."/>
            <person name="Dawson T.L.Jr."/>
        </authorList>
    </citation>
    <scope>NUCLEOTIDE SEQUENCE [LARGE SCALE GENOMIC DNA]</scope>
    <source>
        <strain evidence="7">ATCC MYA-4612 / CBS 7966</strain>
    </source>
</reference>
<accession>A8Q0A9</accession>
<dbReference type="FunFam" id="2.40.30.10:FF:000014">
    <property type="entry name" value="Probable GTP-binding protein 1"/>
    <property type="match status" value="1"/>
</dbReference>
<dbReference type="InterPro" id="IPR004161">
    <property type="entry name" value="EFTu-like_2"/>
</dbReference>
<dbReference type="Gene3D" id="3.40.50.300">
    <property type="entry name" value="P-loop containing nucleotide triphosphate hydrolases"/>
    <property type="match status" value="1"/>
</dbReference>
<dbReference type="Gene3D" id="2.40.30.10">
    <property type="entry name" value="Translation factors"/>
    <property type="match status" value="2"/>
</dbReference>